<dbReference type="GO" id="GO:0003995">
    <property type="term" value="F:acyl-CoA dehydrogenase activity"/>
    <property type="evidence" value="ECO:0007669"/>
    <property type="project" value="InterPro"/>
</dbReference>
<reference evidence="10 11" key="1">
    <citation type="submission" date="2019-07" db="EMBL/GenBank/DDBJ databases">
        <title>Lentzea xizangensis sp. nov., isolated from Qinghai-Tibetan Plateau Soils.</title>
        <authorList>
            <person name="Huang J."/>
        </authorList>
    </citation>
    <scope>NUCLEOTIDE SEQUENCE [LARGE SCALE GENOMIC DNA]</scope>
    <source>
        <strain evidence="10 11">FXJ1.1311</strain>
    </source>
</reference>
<dbReference type="FunFam" id="2.40.110.10:FF:000001">
    <property type="entry name" value="Acyl-CoA dehydrogenase, mitochondrial"/>
    <property type="match status" value="1"/>
</dbReference>
<keyword evidence="3 6" id="KW-0285">Flavoprotein</keyword>
<evidence type="ECO:0000259" key="9">
    <source>
        <dbReference type="Pfam" id="PF02771"/>
    </source>
</evidence>
<dbReference type="Gene3D" id="2.40.110.10">
    <property type="entry name" value="Butyryl-CoA Dehydrogenase, subunit A, domain 2"/>
    <property type="match status" value="1"/>
</dbReference>
<evidence type="ECO:0000313" key="11">
    <source>
        <dbReference type="Proteomes" id="UP000316639"/>
    </source>
</evidence>
<dbReference type="Proteomes" id="UP000316639">
    <property type="component" value="Unassembled WGS sequence"/>
</dbReference>
<dbReference type="Pfam" id="PF02771">
    <property type="entry name" value="Acyl-CoA_dh_N"/>
    <property type="match status" value="1"/>
</dbReference>
<dbReference type="SUPFAM" id="SSF56645">
    <property type="entry name" value="Acyl-CoA dehydrogenase NM domain-like"/>
    <property type="match status" value="1"/>
</dbReference>
<evidence type="ECO:0000256" key="1">
    <source>
        <dbReference type="ARBA" id="ARBA00001974"/>
    </source>
</evidence>
<evidence type="ECO:0000256" key="2">
    <source>
        <dbReference type="ARBA" id="ARBA00009347"/>
    </source>
</evidence>
<dbReference type="InterPro" id="IPR009075">
    <property type="entry name" value="AcylCo_DH/oxidase_C"/>
</dbReference>
<dbReference type="PROSITE" id="PS00072">
    <property type="entry name" value="ACYL_COA_DH_1"/>
    <property type="match status" value="1"/>
</dbReference>
<dbReference type="InterPro" id="IPR036250">
    <property type="entry name" value="AcylCo_DH-like_C"/>
</dbReference>
<dbReference type="PANTHER" id="PTHR43884:SF12">
    <property type="entry name" value="ISOVALERYL-COA DEHYDROGENASE, MITOCHONDRIAL-RELATED"/>
    <property type="match status" value="1"/>
</dbReference>
<dbReference type="PROSITE" id="PS00073">
    <property type="entry name" value="ACYL_COA_DH_2"/>
    <property type="match status" value="1"/>
</dbReference>
<accession>A0A563EN63</accession>
<dbReference type="GO" id="GO:0050660">
    <property type="term" value="F:flavin adenine dinucleotide binding"/>
    <property type="evidence" value="ECO:0007669"/>
    <property type="project" value="InterPro"/>
</dbReference>
<sequence>MITWNSDQRALRAGLAEWSAKLSADHVERDAEGGFSWDKWELVRGCGLLRLPFDERWGGLGQDLLTTMYLLEGLGYDCRDGGLNFAVSTHVVSTGIPLQRYGSAALKDRYLPAVCDGSKIGAHAITEPGGGSDALAMRTRAVRDGDSYVLNGSKTFVSNGPVADLFVVYARTHPDGGPLGTTAFLVERGTPGFSVGNPIAKMGLRTAPLAELYFDECRIPAGNVVGRPGAGFLVLDFVMKWEILCSFVINLGEMQHRLERCVAYAGQRTQFGASIGTYQAVSHKIADMKVGVETTRKWLYDTAVKVAAGENVTTDMAITKLVASEQNVASAMSAVQIFGGNGYMAEYGLEKDLRNAVAGTIYSGTSEIQRNRISSMLGLG</sequence>
<feature type="domain" description="Acyl-CoA dehydrogenase/oxidase N-terminal" evidence="9">
    <location>
        <begin position="6"/>
        <end position="117"/>
    </location>
</feature>
<dbReference type="RefSeq" id="WP_146356142.1">
    <property type="nucleotide sequence ID" value="NZ_VOBR01000020.1"/>
</dbReference>
<dbReference type="AlphaFoldDB" id="A0A563EN63"/>
<dbReference type="SUPFAM" id="SSF47203">
    <property type="entry name" value="Acyl-CoA dehydrogenase C-terminal domain-like"/>
    <property type="match status" value="1"/>
</dbReference>
<proteinExistence type="inferred from homology"/>
<dbReference type="Pfam" id="PF02770">
    <property type="entry name" value="Acyl-CoA_dh_M"/>
    <property type="match status" value="1"/>
</dbReference>
<evidence type="ECO:0000256" key="4">
    <source>
        <dbReference type="ARBA" id="ARBA00022827"/>
    </source>
</evidence>
<dbReference type="Gene3D" id="1.20.140.10">
    <property type="entry name" value="Butyryl-CoA Dehydrogenase, subunit A, domain 3"/>
    <property type="match status" value="1"/>
</dbReference>
<evidence type="ECO:0000259" key="8">
    <source>
        <dbReference type="Pfam" id="PF02770"/>
    </source>
</evidence>
<keyword evidence="11" id="KW-1185">Reference proteome</keyword>
<comment type="caution">
    <text evidence="10">The sequence shown here is derived from an EMBL/GenBank/DDBJ whole genome shotgun (WGS) entry which is preliminary data.</text>
</comment>
<dbReference type="EMBL" id="VOBR01000020">
    <property type="protein sequence ID" value="TWP48430.1"/>
    <property type="molecule type" value="Genomic_DNA"/>
</dbReference>
<protein>
    <submittedName>
        <fullName evidence="10">Acyl-CoA dehydrogenase</fullName>
    </submittedName>
</protein>
<dbReference type="InterPro" id="IPR006089">
    <property type="entry name" value="Acyl-CoA_DH_CS"/>
</dbReference>
<dbReference type="PANTHER" id="PTHR43884">
    <property type="entry name" value="ACYL-COA DEHYDROGENASE"/>
    <property type="match status" value="1"/>
</dbReference>
<dbReference type="OrthoDB" id="5241155at2"/>
<comment type="similarity">
    <text evidence="2 6">Belongs to the acyl-CoA dehydrogenase family.</text>
</comment>
<keyword evidence="4 6" id="KW-0274">FAD</keyword>
<organism evidence="10 11">
    <name type="scientific">Lentzea tibetensis</name>
    <dbReference type="NCBI Taxonomy" id="2591470"/>
    <lineage>
        <taxon>Bacteria</taxon>
        <taxon>Bacillati</taxon>
        <taxon>Actinomycetota</taxon>
        <taxon>Actinomycetes</taxon>
        <taxon>Pseudonocardiales</taxon>
        <taxon>Pseudonocardiaceae</taxon>
        <taxon>Lentzea</taxon>
    </lineage>
</organism>
<dbReference type="InterPro" id="IPR013786">
    <property type="entry name" value="AcylCoA_DH/ox_N"/>
</dbReference>
<evidence type="ECO:0000256" key="3">
    <source>
        <dbReference type="ARBA" id="ARBA00022630"/>
    </source>
</evidence>
<dbReference type="InterPro" id="IPR009100">
    <property type="entry name" value="AcylCoA_DH/oxidase_NM_dom_sf"/>
</dbReference>
<evidence type="ECO:0000259" key="7">
    <source>
        <dbReference type="Pfam" id="PF00441"/>
    </source>
</evidence>
<evidence type="ECO:0000256" key="5">
    <source>
        <dbReference type="ARBA" id="ARBA00023002"/>
    </source>
</evidence>
<feature type="domain" description="Acyl-CoA dehydrogenase/oxidase C-terminal" evidence="7">
    <location>
        <begin position="230"/>
        <end position="374"/>
    </location>
</feature>
<evidence type="ECO:0000313" key="10">
    <source>
        <dbReference type="EMBL" id="TWP48430.1"/>
    </source>
</evidence>
<comment type="cofactor">
    <cofactor evidence="1 6">
        <name>FAD</name>
        <dbReference type="ChEBI" id="CHEBI:57692"/>
    </cofactor>
</comment>
<dbReference type="InterPro" id="IPR037069">
    <property type="entry name" value="AcylCoA_DH/ox_N_sf"/>
</dbReference>
<keyword evidence="5 6" id="KW-0560">Oxidoreductase</keyword>
<gene>
    <name evidence="10" type="ORF">FKR81_27955</name>
</gene>
<dbReference type="Gene3D" id="1.10.540.10">
    <property type="entry name" value="Acyl-CoA dehydrogenase/oxidase, N-terminal domain"/>
    <property type="match status" value="1"/>
</dbReference>
<dbReference type="InterPro" id="IPR006091">
    <property type="entry name" value="Acyl-CoA_Oxase/DH_mid-dom"/>
</dbReference>
<evidence type="ECO:0000256" key="6">
    <source>
        <dbReference type="RuleBase" id="RU362125"/>
    </source>
</evidence>
<feature type="domain" description="Acyl-CoA oxidase/dehydrogenase middle" evidence="8">
    <location>
        <begin position="122"/>
        <end position="217"/>
    </location>
</feature>
<name>A0A563EN63_9PSEU</name>
<dbReference type="Pfam" id="PF00441">
    <property type="entry name" value="Acyl-CoA_dh_1"/>
    <property type="match status" value="1"/>
</dbReference>
<dbReference type="InterPro" id="IPR046373">
    <property type="entry name" value="Acyl-CoA_Oxase/DH_mid-dom_sf"/>
</dbReference>